<evidence type="ECO:0000313" key="3">
    <source>
        <dbReference type="EnsemblProtists" id="EKX54000"/>
    </source>
</evidence>
<evidence type="ECO:0000256" key="1">
    <source>
        <dbReference type="SAM" id="MobiDB-lite"/>
    </source>
</evidence>
<dbReference type="EnsemblProtists" id="EKX54000">
    <property type="protein sequence ID" value="EKX54000"/>
    <property type="gene ID" value="GUITHDRAFT_132428"/>
</dbReference>
<name>L1K0M5_GUITC</name>
<feature type="compositionally biased region" description="Low complexity" evidence="1">
    <location>
        <begin position="1"/>
        <end position="10"/>
    </location>
</feature>
<keyword evidence="4" id="KW-1185">Reference proteome</keyword>
<dbReference type="RefSeq" id="XP_005840980.1">
    <property type="nucleotide sequence ID" value="XM_005840923.1"/>
</dbReference>
<dbReference type="HOGENOM" id="CLU_1404905_0_0_1"/>
<dbReference type="AlphaFoldDB" id="L1K0M5"/>
<accession>L1K0M5</accession>
<reference evidence="2 4" key="1">
    <citation type="journal article" date="2012" name="Nature">
        <title>Algal genomes reveal evolutionary mosaicism and the fate of nucleomorphs.</title>
        <authorList>
            <consortium name="DOE Joint Genome Institute"/>
            <person name="Curtis B.A."/>
            <person name="Tanifuji G."/>
            <person name="Burki F."/>
            <person name="Gruber A."/>
            <person name="Irimia M."/>
            <person name="Maruyama S."/>
            <person name="Arias M.C."/>
            <person name="Ball S.G."/>
            <person name="Gile G.H."/>
            <person name="Hirakawa Y."/>
            <person name="Hopkins J.F."/>
            <person name="Kuo A."/>
            <person name="Rensing S.A."/>
            <person name="Schmutz J."/>
            <person name="Symeonidi A."/>
            <person name="Elias M."/>
            <person name="Eveleigh R.J."/>
            <person name="Herman E.K."/>
            <person name="Klute M.J."/>
            <person name="Nakayama T."/>
            <person name="Obornik M."/>
            <person name="Reyes-Prieto A."/>
            <person name="Armbrust E.V."/>
            <person name="Aves S.J."/>
            <person name="Beiko R.G."/>
            <person name="Coutinho P."/>
            <person name="Dacks J.B."/>
            <person name="Durnford D.G."/>
            <person name="Fast N.M."/>
            <person name="Green B.R."/>
            <person name="Grisdale C.J."/>
            <person name="Hempel F."/>
            <person name="Henrissat B."/>
            <person name="Hoppner M.P."/>
            <person name="Ishida K."/>
            <person name="Kim E."/>
            <person name="Koreny L."/>
            <person name="Kroth P.G."/>
            <person name="Liu Y."/>
            <person name="Malik S.B."/>
            <person name="Maier U.G."/>
            <person name="McRose D."/>
            <person name="Mock T."/>
            <person name="Neilson J.A."/>
            <person name="Onodera N.T."/>
            <person name="Poole A.M."/>
            <person name="Pritham E.J."/>
            <person name="Richards T.A."/>
            <person name="Rocap G."/>
            <person name="Roy S.W."/>
            <person name="Sarai C."/>
            <person name="Schaack S."/>
            <person name="Shirato S."/>
            <person name="Slamovits C.H."/>
            <person name="Spencer D.F."/>
            <person name="Suzuki S."/>
            <person name="Worden A.Z."/>
            <person name="Zauner S."/>
            <person name="Barry K."/>
            <person name="Bell C."/>
            <person name="Bharti A.K."/>
            <person name="Crow J.A."/>
            <person name="Grimwood J."/>
            <person name="Kramer R."/>
            <person name="Lindquist E."/>
            <person name="Lucas S."/>
            <person name="Salamov A."/>
            <person name="McFadden G.I."/>
            <person name="Lane C.E."/>
            <person name="Keeling P.J."/>
            <person name="Gray M.W."/>
            <person name="Grigoriev I.V."/>
            <person name="Archibald J.M."/>
        </authorList>
    </citation>
    <scope>NUCLEOTIDE SEQUENCE</scope>
    <source>
        <strain evidence="2 4">CCMP2712</strain>
    </source>
</reference>
<sequence length="194" mass="22403">MQNVSASSENSSEKKRKSFGLKPGIDVDRAYDKIRQEYQRNRKAFQYLYPNESQDMVQKTYGLDDERQHELMRIKRHLQAGQIYQLSRSRDSPDGKTAANKPADWVLCLKRGSMSGTKGGIYEADIRQIHNFSRGLQTHNDDNAKGLDEVGVARMKLSAREEELADLSQRQLFMRKYEERQRKAGKDDALYPAL</sequence>
<gene>
    <name evidence="2" type="ORF">GUITHDRAFT_132428</name>
</gene>
<dbReference type="GeneID" id="17310969"/>
<proteinExistence type="predicted"/>
<evidence type="ECO:0000313" key="2">
    <source>
        <dbReference type="EMBL" id="EKX54000.1"/>
    </source>
</evidence>
<dbReference type="Proteomes" id="UP000011087">
    <property type="component" value="Unassembled WGS sequence"/>
</dbReference>
<dbReference type="KEGG" id="gtt:GUITHDRAFT_132428"/>
<reference evidence="3" key="3">
    <citation type="submission" date="2015-06" db="UniProtKB">
        <authorList>
            <consortium name="EnsemblProtists"/>
        </authorList>
    </citation>
    <scope>IDENTIFICATION</scope>
</reference>
<dbReference type="EMBL" id="JH992968">
    <property type="protein sequence ID" value="EKX54000.1"/>
    <property type="molecule type" value="Genomic_DNA"/>
</dbReference>
<dbReference type="PaxDb" id="55529-EKX54000"/>
<organism evidence="2">
    <name type="scientific">Guillardia theta (strain CCMP2712)</name>
    <name type="common">Cryptophyte</name>
    <dbReference type="NCBI Taxonomy" id="905079"/>
    <lineage>
        <taxon>Eukaryota</taxon>
        <taxon>Cryptophyceae</taxon>
        <taxon>Pyrenomonadales</taxon>
        <taxon>Geminigeraceae</taxon>
        <taxon>Guillardia</taxon>
    </lineage>
</organism>
<reference evidence="4" key="2">
    <citation type="submission" date="2012-11" db="EMBL/GenBank/DDBJ databases">
        <authorList>
            <person name="Kuo A."/>
            <person name="Curtis B.A."/>
            <person name="Tanifuji G."/>
            <person name="Burki F."/>
            <person name="Gruber A."/>
            <person name="Irimia M."/>
            <person name="Maruyama S."/>
            <person name="Arias M.C."/>
            <person name="Ball S.G."/>
            <person name="Gile G.H."/>
            <person name="Hirakawa Y."/>
            <person name="Hopkins J.F."/>
            <person name="Rensing S.A."/>
            <person name="Schmutz J."/>
            <person name="Symeonidi A."/>
            <person name="Elias M."/>
            <person name="Eveleigh R.J."/>
            <person name="Herman E.K."/>
            <person name="Klute M.J."/>
            <person name="Nakayama T."/>
            <person name="Obornik M."/>
            <person name="Reyes-Prieto A."/>
            <person name="Armbrust E.V."/>
            <person name="Aves S.J."/>
            <person name="Beiko R.G."/>
            <person name="Coutinho P."/>
            <person name="Dacks J.B."/>
            <person name="Durnford D.G."/>
            <person name="Fast N.M."/>
            <person name="Green B.R."/>
            <person name="Grisdale C."/>
            <person name="Hempe F."/>
            <person name="Henrissat B."/>
            <person name="Hoppner M.P."/>
            <person name="Ishida K.-I."/>
            <person name="Kim E."/>
            <person name="Koreny L."/>
            <person name="Kroth P.G."/>
            <person name="Liu Y."/>
            <person name="Malik S.-B."/>
            <person name="Maier U.G."/>
            <person name="McRose D."/>
            <person name="Mock T."/>
            <person name="Neilson J.A."/>
            <person name="Onodera N.T."/>
            <person name="Poole A.M."/>
            <person name="Pritham E.J."/>
            <person name="Richards T.A."/>
            <person name="Rocap G."/>
            <person name="Roy S.W."/>
            <person name="Sarai C."/>
            <person name="Schaack S."/>
            <person name="Shirato S."/>
            <person name="Slamovits C.H."/>
            <person name="Spencer D.F."/>
            <person name="Suzuki S."/>
            <person name="Worden A.Z."/>
            <person name="Zauner S."/>
            <person name="Barry K."/>
            <person name="Bell C."/>
            <person name="Bharti A.K."/>
            <person name="Crow J.A."/>
            <person name="Grimwood J."/>
            <person name="Kramer R."/>
            <person name="Lindquist E."/>
            <person name="Lucas S."/>
            <person name="Salamov A."/>
            <person name="McFadden G.I."/>
            <person name="Lane C.E."/>
            <person name="Keeling P.J."/>
            <person name="Gray M.W."/>
            <person name="Grigoriev I.V."/>
            <person name="Archibald J.M."/>
        </authorList>
    </citation>
    <scope>NUCLEOTIDE SEQUENCE</scope>
    <source>
        <strain evidence="4">CCMP2712</strain>
    </source>
</reference>
<feature type="region of interest" description="Disordered" evidence="1">
    <location>
        <begin position="1"/>
        <end position="22"/>
    </location>
</feature>
<protein>
    <submittedName>
        <fullName evidence="2 3">Uncharacterized protein</fullName>
    </submittedName>
</protein>
<evidence type="ECO:0000313" key="4">
    <source>
        <dbReference type="Proteomes" id="UP000011087"/>
    </source>
</evidence>